<keyword evidence="2" id="KW-1185">Reference proteome</keyword>
<evidence type="ECO:0000313" key="1">
    <source>
        <dbReference type="EMBL" id="GIG72856.1"/>
    </source>
</evidence>
<proteinExistence type="predicted"/>
<sequence length="127" mass="12802">MIEQILGTSFDVSAAGATDATATCVLQTKAGSYPDLTLAVTPVNVEPAAFLSTAKPSGAAAVAELGKAGYTAGVPAVEPAGPGVEVGWLSGNGRLLVLRYRCRPGSDESALSDKLVALAKKIDRDGV</sequence>
<reference evidence="1" key="1">
    <citation type="submission" date="2021-01" db="EMBL/GenBank/DDBJ databases">
        <title>Whole genome shotgun sequence of Planosporangium flavigriseum NBRC 105377.</title>
        <authorList>
            <person name="Komaki H."/>
            <person name="Tamura T."/>
        </authorList>
    </citation>
    <scope>NUCLEOTIDE SEQUENCE</scope>
    <source>
        <strain evidence="1">NBRC 105377</strain>
    </source>
</reference>
<comment type="caution">
    <text evidence="1">The sequence shown here is derived from an EMBL/GenBank/DDBJ whole genome shotgun (WGS) entry which is preliminary data.</text>
</comment>
<dbReference type="AlphaFoldDB" id="A0A8J3PK09"/>
<gene>
    <name evidence="1" type="ORF">Pfl04_12600</name>
</gene>
<dbReference type="EMBL" id="BONU01000006">
    <property type="protein sequence ID" value="GIG72856.1"/>
    <property type="molecule type" value="Genomic_DNA"/>
</dbReference>
<name>A0A8J3PK09_9ACTN</name>
<organism evidence="1 2">
    <name type="scientific">Planosporangium flavigriseum</name>
    <dbReference type="NCBI Taxonomy" id="373681"/>
    <lineage>
        <taxon>Bacteria</taxon>
        <taxon>Bacillati</taxon>
        <taxon>Actinomycetota</taxon>
        <taxon>Actinomycetes</taxon>
        <taxon>Micromonosporales</taxon>
        <taxon>Micromonosporaceae</taxon>
        <taxon>Planosporangium</taxon>
    </lineage>
</organism>
<evidence type="ECO:0000313" key="2">
    <source>
        <dbReference type="Proteomes" id="UP000653674"/>
    </source>
</evidence>
<protein>
    <submittedName>
        <fullName evidence="1">Uncharacterized protein</fullName>
    </submittedName>
</protein>
<accession>A0A8J3PK09</accession>
<dbReference type="Proteomes" id="UP000653674">
    <property type="component" value="Unassembled WGS sequence"/>
</dbReference>